<evidence type="ECO:0000313" key="1">
    <source>
        <dbReference type="EMBL" id="KAJ3502798.1"/>
    </source>
</evidence>
<sequence>MRIQVLSSLLTMIGFVHGAAVVWPDGYTPTVEERNSAVAEAERREIAAPALGQRSSSDSSLVEPRGLLSKCLQAHCGFESQILLNDVIQFTVWFGDGYIFNLAGGSANIADASTTFTWTVHDNEGRSWRSAQPDGAANSRPCPSMVGSHSTRKAGSIRPTIVPHAVAKVTVTALPVNTPRPFSIGITMIRISAPGKASWGTATTLDHAPSSPEESP</sequence>
<organism evidence="1 2">
    <name type="scientific">Fusarium decemcellulare</name>
    <dbReference type="NCBI Taxonomy" id="57161"/>
    <lineage>
        <taxon>Eukaryota</taxon>
        <taxon>Fungi</taxon>
        <taxon>Dikarya</taxon>
        <taxon>Ascomycota</taxon>
        <taxon>Pezizomycotina</taxon>
        <taxon>Sordariomycetes</taxon>
        <taxon>Hypocreomycetidae</taxon>
        <taxon>Hypocreales</taxon>
        <taxon>Nectriaceae</taxon>
        <taxon>Fusarium</taxon>
        <taxon>Fusarium decemcellulare species complex</taxon>
    </lineage>
</organism>
<keyword evidence="2" id="KW-1185">Reference proteome</keyword>
<comment type="caution">
    <text evidence="1">The sequence shown here is derived from an EMBL/GenBank/DDBJ whole genome shotgun (WGS) entry which is preliminary data.</text>
</comment>
<evidence type="ECO:0000313" key="2">
    <source>
        <dbReference type="Proteomes" id="UP001148629"/>
    </source>
</evidence>
<gene>
    <name evidence="1" type="ORF">NM208_g16650</name>
</gene>
<dbReference type="EMBL" id="JANRMS010005316">
    <property type="protein sequence ID" value="KAJ3502798.1"/>
    <property type="molecule type" value="Genomic_DNA"/>
</dbReference>
<proteinExistence type="predicted"/>
<reference evidence="1" key="1">
    <citation type="submission" date="2022-08" db="EMBL/GenBank/DDBJ databases">
        <title>Genome Sequence of Fusarium decemcellulare.</title>
        <authorList>
            <person name="Buettner E."/>
        </authorList>
    </citation>
    <scope>NUCLEOTIDE SEQUENCE</scope>
    <source>
        <strain evidence="1">Babe19</strain>
    </source>
</reference>
<protein>
    <submittedName>
        <fullName evidence="1">Uncharacterized protein</fullName>
    </submittedName>
</protein>
<accession>A0ACC1RAZ5</accession>
<name>A0ACC1RAZ5_9HYPO</name>
<dbReference type="Proteomes" id="UP001148629">
    <property type="component" value="Unassembled WGS sequence"/>
</dbReference>